<dbReference type="Gene3D" id="1.20.58.520">
    <property type="entry name" value="Amidohydrolase"/>
    <property type="match status" value="1"/>
</dbReference>
<organism evidence="2 3">
    <name type="scientific">Aspergillus sergii</name>
    <dbReference type="NCBI Taxonomy" id="1034303"/>
    <lineage>
        <taxon>Eukaryota</taxon>
        <taxon>Fungi</taxon>
        <taxon>Dikarya</taxon>
        <taxon>Ascomycota</taxon>
        <taxon>Pezizomycotina</taxon>
        <taxon>Eurotiomycetes</taxon>
        <taxon>Eurotiomycetidae</taxon>
        <taxon>Eurotiales</taxon>
        <taxon>Aspergillaceae</taxon>
        <taxon>Aspergillus</taxon>
        <taxon>Aspergillus subgen. Circumdati</taxon>
    </lineage>
</organism>
<dbReference type="GO" id="GO:0016810">
    <property type="term" value="F:hydrolase activity, acting on carbon-nitrogen (but not peptide) bonds"/>
    <property type="evidence" value="ECO:0007669"/>
    <property type="project" value="InterPro"/>
</dbReference>
<dbReference type="Gene3D" id="3.40.50.10910">
    <property type="entry name" value="Amidohydrolase"/>
    <property type="match status" value="1"/>
</dbReference>
<feature type="domain" description="Amidohydrolase-related" evidence="1">
    <location>
        <begin position="48"/>
        <end position="347"/>
    </location>
</feature>
<dbReference type="PANTHER" id="PTHR43135">
    <property type="entry name" value="ALPHA-D-RIBOSE 1-METHYLPHOSPHONATE 5-TRIPHOSPHATE DIPHOSPHATASE"/>
    <property type="match status" value="1"/>
</dbReference>
<dbReference type="Gene3D" id="2.30.40.10">
    <property type="entry name" value="Urease, subunit C, domain 1"/>
    <property type="match status" value="1"/>
</dbReference>
<dbReference type="Gene3D" id="3.30.110.90">
    <property type="entry name" value="Amidohydrolase"/>
    <property type="match status" value="1"/>
</dbReference>
<keyword evidence="3" id="KW-1185">Reference proteome</keyword>
<dbReference type="SUPFAM" id="SSF51556">
    <property type="entry name" value="Metallo-dependent hydrolases"/>
    <property type="match status" value="1"/>
</dbReference>
<name>A0A5N6XI72_9EURO</name>
<dbReference type="InterPro" id="IPR032466">
    <property type="entry name" value="Metal_Hydrolase"/>
</dbReference>
<dbReference type="EMBL" id="ML741764">
    <property type="protein sequence ID" value="KAE8332941.1"/>
    <property type="molecule type" value="Genomic_DNA"/>
</dbReference>
<proteinExistence type="predicted"/>
<gene>
    <name evidence="2" type="ORF">BDV39DRAFT_215933</name>
</gene>
<dbReference type="AlphaFoldDB" id="A0A5N6XI72"/>
<dbReference type="PANTHER" id="PTHR43135:SF3">
    <property type="entry name" value="ALPHA-D-RIBOSE 1-METHYLPHOSPHONATE 5-TRIPHOSPHATE DIPHOSPHATASE"/>
    <property type="match status" value="1"/>
</dbReference>
<dbReference type="Pfam" id="PF01979">
    <property type="entry name" value="Amidohydro_1"/>
    <property type="match status" value="1"/>
</dbReference>
<dbReference type="SUPFAM" id="SSF51338">
    <property type="entry name" value="Composite domain of metallo-dependent hydrolases"/>
    <property type="match status" value="1"/>
</dbReference>
<dbReference type="Proteomes" id="UP000325945">
    <property type="component" value="Unassembled WGS sequence"/>
</dbReference>
<sequence>MTLITAITNVRVFDGQKVCDPGTVIIDGELIGGSDAIPTRSIDARGCILLPGLIDSHIHLTGPENLARMAEFGVTTALDMGTWPIELLDSLRGRKGMTDIRGCGIPATAPGSVHSRIPSLPRDALVSNAIEAKGFVANRVAEGADYIKVVADVPGPDQDTVNALVANAHQSDKLVVAHATNLRATHMSQIAGVDFITHAPLDGIMTEQDIQRMVENKCISIPTLTMMKKTALAKNMDFENARKTVAALHLAGVPVLAGTDANQAPGVPANVSHGVSLHDELELLVSCGLSTTEALRAATSLPAKSFGLHDRGVIQPGYRADLVLLRDDPTEDIKATRSAKMVWIAGQECKLPQGIYNHVLS</sequence>
<dbReference type="InterPro" id="IPR051781">
    <property type="entry name" value="Metallo-dep_Hydrolase"/>
</dbReference>
<protein>
    <recommendedName>
        <fullName evidence="1">Amidohydrolase-related domain-containing protein</fullName>
    </recommendedName>
</protein>
<reference evidence="3" key="1">
    <citation type="submission" date="2019-04" db="EMBL/GenBank/DDBJ databases">
        <title>Friends and foes A comparative genomics studyof 23 Aspergillus species from section Flavi.</title>
        <authorList>
            <consortium name="DOE Joint Genome Institute"/>
            <person name="Kjaerbolling I."/>
            <person name="Vesth T."/>
            <person name="Frisvad J.C."/>
            <person name="Nybo J.L."/>
            <person name="Theobald S."/>
            <person name="Kildgaard S."/>
            <person name="Isbrandt T."/>
            <person name="Kuo A."/>
            <person name="Sato A."/>
            <person name="Lyhne E.K."/>
            <person name="Kogle M.E."/>
            <person name="Wiebenga A."/>
            <person name="Kun R.S."/>
            <person name="Lubbers R.J."/>
            <person name="Makela M.R."/>
            <person name="Barry K."/>
            <person name="Chovatia M."/>
            <person name="Clum A."/>
            <person name="Daum C."/>
            <person name="Haridas S."/>
            <person name="He G."/>
            <person name="LaButti K."/>
            <person name="Lipzen A."/>
            <person name="Mondo S."/>
            <person name="Riley R."/>
            <person name="Salamov A."/>
            <person name="Simmons B.A."/>
            <person name="Magnuson J.K."/>
            <person name="Henrissat B."/>
            <person name="Mortensen U.H."/>
            <person name="Larsen T.O."/>
            <person name="Devries R.P."/>
            <person name="Grigoriev I.V."/>
            <person name="Machida M."/>
            <person name="Baker S.E."/>
            <person name="Andersen M.R."/>
        </authorList>
    </citation>
    <scope>NUCLEOTIDE SEQUENCE [LARGE SCALE GENOMIC DNA]</scope>
    <source>
        <strain evidence="3">CBS 130017</strain>
    </source>
</reference>
<evidence type="ECO:0000259" key="1">
    <source>
        <dbReference type="Pfam" id="PF01979"/>
    </source>
</evidence>
<evidence type="ECO:0000313" key="2">
    <source>
        <dbReference type="EMBL" id="KAE8332941.1"/>
    </source>
</evidence>
<dbReference type="InterPro" id="IPR006680">
    <property type="entry name" value="Amidohydro-rel"/>
</dbReference>
<dbReference type="InterPro" id="IPR011059">
    <property type="entry name" value="Metal-dep_hydrolase_composite"/>
</dbReference>
<accession>A0A5N6XI72</accession>
<evidence type="ECO:0000313" key="3">
    <source>
        <dbReference type="Proteomes" id="UP000325945"/>
    </source>
</evidence>